<dbReference type="GO" id="GO:0016020">
    <property type="term" value="C:membrane"/>
    <property type="evidence" value="ECO:0007669"/>
    <property type="project" value="InterPro"/>
</dbReference>
<reference evidence="6" key="2">
    <citation type="submission" date="2023-01" db="EMBL/GenBank/DDBJ databases">
        <authorList>
            <person name="Sun Q."/>
            <person name="Evtushenko L."/>
        </authorList>
    </citation>
    <scope>NUCLEOTIDE SEQUENCE</scope>
    <source>
        <strain evidence="6">VKM Ac-1321</strain>
    </source>
</reference>
<accession>A0A9W6KGX3</accession>
<sequence>MYPLVAAIWMTGAFLSAGPARRDLMAVGLLSGIGFTVLPLIAELAFDGPGPAGGHARLDVLVASCAAATLLLRVRPRPAGGPAARQRQPQAAGAGGW</sequence>
<dbReference type="GO" id="GO:0006814">
    <property type="term" value="P:sodium ion transport"/>
    <property type="evidence" value="ECO:0007669"/>
    <property type="project" value="InterPro"/>
</dbReference>
<dbReference type="AlphaFoldDB" id="A0A9W6KGX3"/>
<evidence type="ECO:0000256" key="4">
    <source>
        <dbReference type="ARBA" id="ARBA00023065"/>
    </source>
</evidence>
<evidence type="ECO:0000256" key="2">
    <source>
        <dbReference type="ARBA" id="ARBA00022449"/>
    </source>
</evidence>
<dbReference type="Gene3D" id="1.20.1530.10">
    <property type="entry name" value="Na+/H+ antiporter like domain"/>
    <property type="match status" value="1"/>
</dbReference>
<keyword evidence="3" id="KW-0915">Sodium</keyword>
<reference evidence="6" key="1">
    <citation type="journal article" date="2014" name="Int. J. Syst. Evol. Microbiol.">
        <title>Complete genome sequence of Corynebacterium casei LMG S-19264T (=DSM 44701T), isolated from a smear-ripened cheese.</title>
        <authorList>
            <consortium name="US DOE Joint Genome Institute (JGI-PGF)"/>
            <person name="Walter F."/>
            <person name="Albersmeier A."/>
            <person name="Kalinowski J."/>
            <person name="Ruckert C."/>
        </authorList>
    </citation>
    <scope>NUCLEOTIDE SEQUENCE</scope>
    <source>
        <strain evidence="6">VKM Ac-1321</strain>
    </source>
</reference>
<dbReference type="Pfam" id="PF06965">
    <property type="entry name" value="Na_H_antiport_1"/>
    <property type="match status" value="1"/>
</dbReference>
<evidence type="ECO:0000256" key="1">
    <source>
        <dbReference type="ARBA" id="ARBA00022448"/>
    </source>
</evidence>
<keyword evidence="7" id="KW-1185">Reference proteome</keyword>
<dbReference type="InterPro" id="IPR004670">
    <property type="entry name" value="NhaA"/>
</dbReference>
<evidence type="ECO:0000256" key="3">
    <source>
        <dbReference type="ARBA" id="ARBA00023053"/>
    </source>
</evidence>
<dbReference type="EMBL" id="BSFP01000005">
    <property type="protein sequence ID" value="GLK99854.1"/>
    <property type="molecule type" value="Genomic_DNA"/>
</dbReference>
<dbReference type="Proteomes" id="UP001143480">
    <property type="component" value="Unassembled WGS sequence"/>
</dbReference>
<evidence type="ECO:0000256" key="5">
    <source>
        <dbReference type="SAM" id="MobiDB-lite"/>
    </source>
</evidence>
<gene>
    <name evidence="6" type="ORF">GCM10017581_015950</name>
</gene>
<feature type="region of interest" description="Disordered" evidence="5">
    <location>
        <begin position="77"/>
        <end position="97"/>
    </location>
</feature>
<evidence type="ECO:0000313" key="6">
    <source>
        <dbReference type="EMBL" id="GLK99854.1"/>
    </source>
</evidence>
<dbReference type="GO" id="GO:0006885">
    <property type="term" value="P:regulation of pH"/>
    <property type="evidence" value="ECO:0007669"/>
    <property type="project" value="InterPro"/>
</dbReference>
<protein>
    <submittedName>
        <fullName evidence="6">Uncharacterized protein</fullName>
    </submittedName>
</protein>
<keyword evidence="4" id="KW-0406">Ion transport</keyword>
<organism evidence="6 7">
    <name type="scientific">Dactylosporangium matsuzakiense</name>
    <dbReference type="NCBI Taxonomy" id="53360"/>
    <lineage>
        <taxon>Bacteria</taxon>
        <taxon>Bacillati</taxon>
        <taxon>Actinomycetota</taxon>
        <taxon>Actinomycetes</taxon>
        <taxon>Micromonosporales</taxon>
        <taxon>Micromonosporaceae</taxon>
        <taxon>Dactylosporangium</taxon>
    </lineage>
</organism>
<dbReference type="InterPro" id="IPR023171">
    <property type="entry name" value="Na/H_antiporter_dom_sf"/>
</dbReference>
<name>A0A9W6KGX3_9ACTN</name>
<keyword evidence="2" id="KW-0050">Antiport</keyword>
<proteinExistence type="predicted"/>
<keyword evidence="1" id="KW-0813">Transport</keyword>
<comment type="caution">
    <text evidence="6">The sequence shown here is derived from an EMBL/GenBank/DDBJ whole genome shotgun (WGS) entry which is preliminary data.</text>
</comment>
<evidence type="ECO:0000313" key="7">
    <source>
        <dbReference type="Proteomes" id="UP001143480"/>
    </source>
</evidence>
<dbReference type="GO" id="GO:0015297">
    <property type="term" value="F:antiporter activity"/>
    <property type="evidence" value="ECO:0007669"/>
    <property type="project" value="UniProtKB-KW"/>
</dbReference>